<dbReference type="GO" id="GO:0005886">
    <property type="term" value="C:plasma membrane"/>
    <property type="evidence" value="ECO:0007669"/>
    <property type="project" value="UniProtKB-SubCell"/>
</dbReference>
<name>A0A553SPP7_NIACI</name>
<dbReference type="CDD" id="cd17503">
    <property type="entry name" value="MFS_LmrB_MDR_like"/>
    <property type="match status" value="1"/>
</dbReference>
<feature type="transmembrane region" description="Helical" evidence="8">
    <location>
        <begin position="81"/>
        <end position="100"/>
    </location>
</feature>
<comment type="similarity">
    <text evidence="2">Belongs to the major facilitator superfamily. EmrB family.</text>
</comment>
<evidence type="ECO:0000256" key="6">
    <source>
        <dbReference type="ARBA" id="ARBA00022989"/>
    </source>
</evidence>
<comment type="caution">
    <text evidence="10">The sequence shown here is derived from an EMBL/GenBank/DDBJ whole genome shotgun (WGS) entry which is preliminary data.</text>
</comment>
<dbReference type="InterPro" id="IPR004638">
    <property type="entry name" value="EmrB-like"/>
</dbReference>
<dbReference type="RefSeq" id="WP_185767155.1">
    <property type="nucleotide sequence ID" value="NZ_RIBP01000004.1"/>
</dbReference>
<dbReference type="PROSITE" id="PS50850">
    <property type="entry name" value="MFS"/>
    <property type="match status" value="1"/>
</dbReference>
<evidence type="ECO:0000256" key="7">
    <source>
        <dbReference type="ARBA" id="ARBA00023136"/>
    </source>
</evidence>
<feature type="transmembrane region" description="Helical" evidence="8">
    <location>
        <begin position="306"/>
        <end position="327"/>
    </location>
</feature>
<feature type="transmembrane region" description="Helical" evidence="8">
    <location>
        <begin position="363"/>
        <end position="381"/>
    </location>
</feature>
<dbReference type="STRING" id="1397.ABW02_14175"/>
<dbReference type="GO" id="GO:0022857">
    <property type="term" value="F:transmembrane transporter activity"/>
    <property type="evidence" value="ECO:0007669"/>
    <property type="project" value="InterPro"/>
</dbReference>
<keyword evidence="4" id="KW-1003">Cell membrane</keyword>
<dbReference type="PRINTS" id="PR01036">
    <property type="entry name" value="TCRTETB"/>
</dbReference>
<organism evidence="10 11">
    <name type="scientific">Niallia circulans</name>
    <name type="common">Bacillus circulans</name>
    <dbReference type="NCBI Taxonomy" id="1397"/>
    <lineage>
        <taxon>Bacteria</taxon>
        <taxon>Bacillati</taxon>
        <taxon>Bacillota</taxon>
        <taxon>Bacilli</taxon>
        <taxon>Bacillales</taxon>
        <taxon>Bacillaceae</taxon>
        <taxon>Niallia</taxon>
    </lineage>
</organism>
<feature type="domain" description="Major facilitator superfamily (MFS) profile" evidence="9">
    <location>
        <begin position="16"/>
        <end position="492"/>
    </location>
</feature>
<feature type="transmembrane region" description="Helical" evidence="8">
    <location>
        <begin position="269"/>
        <end position="294"/>
    </location>
</feature>
<feature type="transmembrane region" description="Helical" evidence="8">
    <location>
        <begin position="469"/>
        <end position="487"/>
    </location>
</feature>
<reference evidence="11" key="1">
    <citation type="submission" date="2018-10" db="EMBL/GenBank/DDBJ databases">
        <title>FDA dAtabase for Regulatory Grade micrObial Sequences (FDA-ARGOS): Supporting development and validation of Infectious Disease Dx tests.</title>
        <authorList>
            <person name="Minogue T."/>
            <person name="Wolcott M."/>
            <person name="Wasieloski L."/>
            <person name="Aguilar W."/>
            <person name="Moore D."/>
            <person name="Tallon L."/>
            <person name="Sadzewicz L."/>
            <person name="Sengamalay N."/>
            <person name="Ott S."/>
            <person name="Godinez A."/>
            <person name="Nagaraj S."/>
            <person name="Vavikolanu K."/>
            <person name="Vyas G."/>
            <person name="Nadendla S."/>
            <person name="George J."/>
            <person name="Sichtig H."/>
        </authorList>
    </citation>
    <scope>NUCLEOTIDE SEQUENCE [LARGE SCALE GENOMIC DNA]</scope>
    <source>
        <strain evidence="11">FDAARGOS_343</strain>
    </source>
</reference>
<feature type="transmembrane region" description="Helical" evidence="8">
    <location>
        <begin position="199"/>
        <end position="219"/>
    </location>
</feature>
<gene>
    <name evidence="10" type="ORF">CEQ21_26750</name>
</gene>
<evidence type="ECO:0000259" key="9">
    <source>
        <dbReference type="PROSITE" id="PS50850"/>
    </source>
</evidence>
<dbReference type="PANTHER" id="PTHR42718:SF9">
    <property type="entry name" value="MAJOR FACILITATOR SUPERFAMILY MULTIDRUG TRANSPORTER MFSC"/>
    <property type="match status" value="1"/>
</dbReference>
<accession>A0A553SPP7</accession>
<dbReference type="PANTHER" id="PTHR42718">
    <property type="entry name" value="MAJOR FACILITATOR SUPERFAMILY MULTIDRUG TRANSPORTER MFSC"/>
    <property type="match status" value="1"/>
</dbReference>
<evidence type="ECO:0000256" key="1">
    <source>
        <dbReference type="ARBA" id="ARBA00004651"/>
    </source>
</evidence>
<feature type="transmembrane region" description="Helical" evidence="8">
    <location>
        <begin position="334"/>
        <end position="351"/>
    </location>
</feature>
<dbReference type="Pfam" id="PF07690">
    <property type="entry name" value="MFS_1"/>
    <property type="match status" value="1"/>
</dbReference>
<evidence type="ECO:0000256" key="2">
    <source>
        <dbReference type="ARBA" id="ARBA00008537"/>
    </source>
</evidence>
<feature type="transmembrane region" description="Helical" evidence="8">
    <location>
        <begin position="54"/>
        <end position="74"/>
    </location>
</feature>
<evidence type="ECO:0000256" key="3">
    <source>
        <dbReference type="ARBA" id="ARBA00022448"/>
    </source>
</evidence>
<dbReference type="NCBIfam" id="TIGR00711">
    <property type="entry name" value="efflux_EmrB"/>
    <property type="match status" value="1"/>
</dbReference>
<dbReference type="Gene3D" id="1.20.1250.20">
    <property type="entry name" value="MFS general substrate transporter like domains"/>
    <property type="match status" value="1"/>
</dbReference>
<dbReference type="Proteomes" id="UP000319837">
    <property type="component" value="Unassembled WGS sequence"/>
</dbReference>
<dbReference type="InterPro" id="IPR020846">
    <property type="entry name" value="MFS_dom"/>
</dbReference>
<keyword evidence="7 8" id="KW-0472">Membrane</keyword>
<dbReference type="EMBL" id="RIBP01000004">
    <property type="protein sequence ID" value="TRZ38961.1"/>
    <property type="molecule type" value="Genomic_DNA"/>
</dbReference>
<feature type="transmembrane region" description="Helical" evidence="8">
    <location>
        <begin position="168"/>
        <end position="187"/>
    </location>
</feature>
<proteinExistence type="inferred from homology"/>
<comment type="subcellular location">
    <subcellularLocation>
        <location evidence="1">Cell membrane</location>
        <topology evidence="1">Multi-pass membrane protein</topology>
    </subcellularLocation>
</comment>
<feature type="transmembrane region" description="Helical" evidence="8">
    <location>
        <begin position="231"/>
        <end position="249"/>
    </location>
</feature>
<dbReference type="InterPro" id="IPR011701">
    <property type="entry name" value="MFS"/>
</dbReference>
<protein>
    <submittedName>
        <fullName evidence="10">DHA2 family efflux MFS transporter permease subunit</fullName>
    </submittedName>
</protein>
<evidence type="ECO:0000313" key="11">
    <source>
        <dbReference type="Proteomes" id="UP000319837"/>
    </source>
</evidence>
<evidence type="ECO:0000256" key="8">
    <source>
        <dbReference type="SAM" id="Phobius"/>
    </source>
</evidence>
<evidence type="ECO:0000256" key="4">
    <source>
        <dbReference type="ARBA" id="ARBA00022475"/>
    </source>
</evidence>
<evidence type="ECO:0000313" key="10">
    <source>
        <dbReference type="EMBL" id="TRZ38961.1"/>
    </source>
</evidence>
<feature type="transmembrane region" description="Helical" evidence="8">
    <location>
        <begin position="141"/>
        <end position="162"/>
    </location>
</feature>
<evidence type="ECO:0000256" key="5">
    <source>
        <dbReference type="ARBA" id="ARBA00022692"/>
    </source>
</evidence>
<dbReference type="Gene3D" id="1.20.1720.10">
    <property type="entry name" value="Multidrug resistance protein D"/>
    <property type="match status" value="1"/>
</dbReference>
<keyword evidence="5 8" id="KW-0812">Transmembrane</keyword>
<feature type="transmembrane region" description="Helical" evidence="8">
    <location>
        <begin position="112"/>
        <end position="129"/>
    </location>
</feature>
<feature type="transmembrane region" description="Helical" evidence="8">
    <location>
        <begin position="12"/>
        <end position="34"/>
    </location>
</feature>
<dbReference type="SUPFAM" id="SSF103473">
    <property type="entry name" value="MFS general substrate transporter"/>
    <property type="match status" value="1"/>
</dbReference>
<sequence length="515" mass="55857">MNNTATQNTKKPPYGIIAILMAGAFVAILNSTLLNIALPSINKDFDIEASVGQWLVTGYMLVNGIMIPTTAFLIQRYSIRRLFITAMSLFTIGTLVAGFADSFPVLLGARMVQASGSAIMMPVLMNFLLTSFPVEKRGSAMGVFGLVMIFAPAIGPTLSGYIVEHFHWHVLFRFIAPIAIIVLLFAIFKLKDKKDKVEISIDVLSVILSTLGFGGLLYGFSTAGSKGWDSVYVYGTLIIGFLSLVLFIVRQLKIPNPMLEFRIFKYPLFALSATISIVVNIAMFSAMLLMPMYIQTVRGISPLDSGLLLLPGAIIMGIMSPITGKLFDKYGARVLAITGLTLTAITTYMFSKLTMDTSYTTLIIIYSIRMFGMSMVMMPVMTNGLNQVPARLNPHGTAMNNTLQQVSGAIGSALMITIMSNRTTTHAKELAEDAMKNMSNATAQPDAATLAAAKEQLAMKAMMEGINDAFLISVGVVVIALILSFFMKRAKPAEDFLSKQNTVKPNGSSAKLAEN</sequence>
<keyword evidence="6 8" id="KW-1133">Transmembrane helix</keyword>
<dbReference type="AlphaFoldDB" id="A0A553SPP7"/>
<keyword evidence="3" id="KW-0813">Transport</keyword>
<dbReference type="InterPro" id="IPR036259">
    <property type="entry name" value="MFS_trans_sf"/>
</dbReference>